<accession>A0A9X3YI00</accession>
<proteinExistence type="predicted"/>
<dbReference type="EMBL" id="JAOVZO020000012">
    <property type="protein sequence ID" value="MDC8012577.1"/>
    <property type="molecule type" value="Genomic_DNA"/>
</dbReference>
<name>A0A9X3YI00_9GAMM</name>
<reference evidence="1" key="1">
    <citation type="submission" date="2023-02" db="EMBL/GenBank/DDBJ databases">
        <title>Tahibacter soli sp. nov. isolated from soil.</title>
        <authorList>
            <person name="Baek J.H."/>
            <person name="Lee J.K."/>
            <person name="Choi D.G."/>
            <person name="Jeon C.O."/>
        </authorList>
    </citation>
    <scope>NUCLEOTIDE SEQUENCE</scope>
    <source>
        <strain evidence="1">BL</strain>
    </source>
</reference>
<sequence>MCAKPLTRATLIIGALVSSTTWSQEFPELPTQEKMELSKLNDLGRLAGIGVLVASNVDAGCRHFAMATSTSSGLPVWNVVLYTGELKGKMLNRVLWATSIQNISNLEFEGDVFKAVVAGDREIALSFRTHNCGG</sequence>
<comment type="caution">
    <text evidence="1">The sequence shown here is derived from an EMBL/GenBank/DDBJ whole genome shotgun (WGS) entry which is preliminary data.</text>
</comment>
<dbReference type="Proteomes" id="UP001139971">
    <property type="component" value="Unassembled WGS sequence"/>
</dbReference>
<keyword evidence="2" id="KW-1185">Reference proteome</keyword>
<evidence type="ECO:0000313" key="1">
    <source>
        <dbReference type="EMBL" id="MDC8012577.1"/>
    </source>
</evidence>
<protein>
    <submittedName>
        <fullName evidence="1">Uncharacterized protein</fullName>
    </submittedName>
</protein>
<dbReference type="AlphaFoldDB" id="A0A9X3YI00"/>
<organism evidence="1 2">
    <name type="scientific">Tahibacter soli</name>
    <dbReference type="NCBI Taxonomy" id="2983605"/>
    <lineage>
        <taxon>Bacteria</taxon>
        <taxon>Pseudomonadati</taxon>
        <taxon>Pseudomonadota</taxon>
        <taxon>Gammaproteobacteria</taxon>
        <taxon>Lysobacterales</taxon>
        <taxon>Rhodanobacteraceae</taxon>
        <taxon>Tahibacter</taxon>
    </lineage>
</organism>
<evidence type="ECO:0000313" key="2">
    <source>
        <dbReference type="Proteomes" id="UP001139971"/>
    </source>
</evidence>
<dbReference type="RefSeq" id="WP_272841890.1">
    <property type="nucleotide sequence ID" value="NZ_JAOVZO020000012.1"/>
</dbReference>
<gene>
    <name evidence="1" type="ORF">OD750_008450</name>
</gene>